<protein>
    <recommendedName>
        <fullName evidence="5">GerMN domain-containing protein</fullName>
    </recommendedName>
</protein>
<evidence type="ECO:0000256" key="1">
    <source>
        <dbReference type="SAM" id="MobiDB-lite"/>
    </source>
</evidence>
<dbReference type="EMBL" id="BAAAPO010000039">
    <property type="protein sequence ID" value="GAA1800190.1"/>
    <property type="molecule type" value="Genomic_DNA"/>
</dbReference>
<feature type="region of interest" description="Disordered" evidence="1">
    <location>
        <begin position="77"/>
        <end position="105"/>
    </location>
</feature>
<keyword evidence="2" id="KW-1133">Transmembrane helix</keyword>
<evidence type="ECO:0000313" key="3">
    <source>
        <dbReference type="EMBL" id="GAA1800190.1"/>
    </source>
</evidence>
<keyword evidence="2" id="KW-0472">Membrane</keyword>
<sequence>MTTDDLRDLEDSLRGALQADASAVTPSERLAAIQDAVRMQSAPAPRHTRWLVLVAAAAAVAMVATATVLAMLPGRSGTGDPAATGSSTTVLSTTPSDPASAPPNTVLPGAVPIYLLVRDPSSPDGFGLTRTFLRKDDPRLGLPADATPGQVIAAALAWTGRRSDGPGTVGPSGGLDVQSVDISDERITITAKGLDDAVTWTAGVLDRARLSLILTAQAIVGRGDIPVRFISVEGYGVVRGADINQDFHRPPPTQIAALASPIWLDRPGWDETLTAGVPQTFSGLSTHPGAVLSWRIDGGPTAQSGEVRVGDLVPQAPFTITLDPLAAGSYTLRVQVANDPNTTVTIPLRAE</sequence>
<keyword evidence="2" id="KW-0812">Transmembrane</keyword>
<gene>
    <name evidence="3" type="ORF">GCM10009811_25090</name>
</gene>
<evidence type="ECO:0008006" key="5">
    <source>
        <dbReference type="Google" id="ProtNLM"/>
    </source>
</evidence>
<keyword evidence="4" id="KW-1185">Reference proteome</keyword>
<name>A0ABN2LV00_9MICO</name>
<evidence type="ECO:0000256" key="2">
    <source>
        <dbReference type="SAM" id="Phobius"/>
    </source>
</evidence>
<dbReference type="Proteomes" id="UP001499938">
    <property type="component" value="Unassembled WGS sequence"/>
</dbReference>
<comment type="caution">
    <text evidence="3">The sequence shown here is derived from an EMBL/GenBank/DDBJ whole genome shotgun (WGS) entry which is preliminary data.</text>
</comment>
<proteinExistence type="predicted"/>
<dbReference type="RefSeq" id="WP_344085863.1">
    <property type="nucleotide sequence ID" value="NZ_BAAAPO010000039.1"/>
</dbReference>
<feature type="compositionally biased region" description="Low complexity" evidence="1">
    <location>
        <begin position="92"/>
        <end position="103"/>
    </location>
</feature>
<accession>A0ABN2LV00</accession>
<feature type="transmembrane region" description="Helical" evidence="2">
    <location>
        <begin position="50"/>
        <end position="72"/>
    </location>
</feature>
<evidence type="ECO:0000313" key="4">
    <source>
        <dbReference type="Proteomes" id="UP001499938"/>
    </source>
</evidence>
<reference evidence="3 4" key="1">
    <citation type="journal article" date="2019" name="Int. J. Syst. Evol. Microbiol.">
        <title>The Global Catalogue of Microorganisms (GCM) 10K type strain sequencing project: providing services to taxonomists for standard genome sequencing and annotation.</title>
        <authorList>
            <consortium name="The Broad Institute Genomics Platform"/>
            <consortium name="The Broad Institute Genome Sequencing Center for Infectious Disease"/>
            <person name="Wu L."/>
            <person name="Ma J."/>
        </authorList>
    </citation>
    <scope>NUCLEOTIDE SEQUENCE [LARGE SCALE GENOMIC DNA]</scope>
    <source>
        <strain evidence="3 4">JCM 15592</strain>
    </source>
</reference>
<organism evidence="3 4">
    <name type="scientific">Nostocoides veronense</name>
    <dbReference type="NCBI Taxonomy" id="330836"/>
    <lineage>
        <taxon>Bacteria</taxon>
        <taxon>Bacillati</taxon>
        <taxon>Actinomycetota</taxon>
        <taxon>Actinomycetes</taxon>
        <taxon>Micrococcales</taxon>
        <taxon>Intrasporangiaceae</taxon>
        <taxon>Nostocoides</taxon>
    </lineage>
</organism>